<feature type="domain" description="Methyltransferase" evidence="9">
    <location>
        <begin position="34"/>
        <end position="151"/>
    </location>
</feature>
<evidence type="ECO:0000256" key="1">
    <source>
        <dbReference type="ARBA" id="ARBA00022679"/>
    </source>
</evidence>
<accession>A0A285IHW3</accession>
<dbReference type="PANTHER" id="PTHR43675:SF8">
    <property type="entry name" value="ARSENITE METHYLTRANSFERASE"/>
    <property type="match status" value="1"/>
</dbReference>
<dbReference type="OrthoDB" id="9784101at2"/>
<comment type="catalytic activity">
    <reaction evidence="6">
        <text>arsenic triglutathione + [thioredoxin]-dithiol + S-adenosyl-L-methionine + 2 H2O = methylarsonous acid + [thioredoxin]-disulfide + 3 glutathione + S-adenosyl-L-homocysteine + H(+)</text>
        <dbReference type="Rhea" id="RHEA:69460"/>
        <dbReference type="Rhea" id="RHEA-COMP:10698"/>
        <dbReference type="Rhea" id="RHEA-COMP:10700"/>
        <dbReference type="ChEBI" id="CHEBI:15377"/>
        <dbReference type="ChEBI" id="CHEBI:15378"/>
        <dbReference type="ChEBI" id="CHEBI:17826"/>
        <dbReference type="ChEBI" id="CHEBI:29950"/>
        <dbReference type="ChEBI" id="CHEBI:50058"/>
        <dbReference type="ChEBI" id="CHEBI:57856"/>
        <dbReference type="ChEBI" id="CHEBI:57925"/>
        <dbReference type="ChEBI" id="CHEBI:59789"/>
        <dbReference type="ChEBI" id="CHEBI:183640"/>
        <dbReference type="EC" id="2.1.1.137"/>
    </reaction>
</comment>
<evidence type="ECO:0000256" key="4">
    <source>
        <dbReference type="ARBA" id="ARBA00034521"/>
    </source>
</evidence>
<keyword evidence="2" id="KW-0949">S-adenosyl-L-methionine</keyword>
<protein>
    <recommendedName>
        <fullName evidence="5">Arsenite methyltransferase</fullName>
        <ecNumber evidence="4">2.1.1.137</ecNumber>
    </recommendedName>
</protein>
<evidence type="ECO:0000313" key="10">
    <source>
        <dbReference type="EMBL" id="SNY46531.1"/>
    </source>
</evidence>
<proteinExistence type="inferred from homology"/>
<dbReference type="EMBL" id="OBDZ01000043">
    <property type="protein sequence ID" value="SNY46531.1"/>
    <property type="molecule type" value="Genomic_DNA"/>
</dbReference>
<dbReference type="GO" id="GO:0032259">
    <property type="term" value="P:methylation"/>
    <property type="evidence" value="ECO:0007669"/>
    <property type="project" value="UniProtKB-KW"/>
</dbReference>
<evidence type="ECO:0000256" key="7">
    <source>
        <dbReference type="ARBA" id="ARBA00047943"/>
    </source>
</evidence>
<dbReference type="Pfam" id="PF13847">
    <property type="entry name" value="Methyltransf_31"/>
    <property type="match status" value="1"/>
</dbReference>
<evidence type="ECO:0000313" key="11">
    <source>
        <dbReference type="Proteomes" id="UP000219573"/>
    </source>
</evidence>
<evidence type="ECO:0000256" key="5">
    <source>
        <dbReference type="ARBA" id="ARBA00034545"/>
    </source>
</evidence>
<dbReference type="SUPFAM" id="SSF53335">
    <property type="entry name" value="S-adenosyl-L-methionine-dependent methyltransferases"/>
    <property type="match status" value="1"/>
</dbReference>
<evidence type="ECO:0000256" key="8">
    <source>
        <dbReference type="ARBA" id="ARBA00048428"/>
    </source>
</evidence>
<dbReference type="InterPro" id="IPR026669">
    <property type="entry name" value="Arsenite_MeTrfase-like"/>
</dbReference>
<dbReference type="Gene3D" id="3.40.50.150">
    <property type="entry name" value="Vaccinia Virus protein VP39"/>
    <property type="match status" value="1"/>
</dbReference>
<evidence type="ECO:0000259" key="9">
    <source>
        <dbReference type="Pfam" id="PF13847"/>
    </source>
</evidence>
<dbReference type="EC" id="2.1.1.137" evidence="4"/>
<evidence type="ECO:0000256" key="6">
    <source>
        <dbReference type="ARBA" id="ARBA00047941"/>
    </source>
</evidence>
<comment type="catalytic activity">
    <reaction evidence="8">
        <text>arsenic triglutathione + 3 [thioredoxin]-dithiol + 3 S-adenosyl-L-methionine = trimethylarsine + 3 [thioredoxin]-disulfide + 3 glutathione + 3 S-adenosyl-L-homocysteine + 3 H(+)</text>
        <dbReference type="Rhea" id="RHEA:69432"/>
        <dbReference type="Rhea" id="RHEA-COMP:10698"/>
        <dbReference type="Rhea" id="RHEA-COMP:10700"/>
        <dbReference type="ChEBI" id="CHEBI:15378"/>
        <dbReference type="ChEBI" id="CHEBI:27130"/>
        <dbReference type="ChEBI" id="CHEBI:29950"/>
        <dbReference type="ChEBI" id="CHEBI:50058"/>
        <dbReference type="ChEBI" id="CHEBI:57856"/>
        <dbReference type="ChEBI" id="CHEBI:57925"/>
        <dbReference type="ChEBI" id="CHEBI:59789"/>
        <dbReference type="ChEBI" id="CHEBI:183640"/>
        <dbReference type="EC" id="2.1.1.137"/>
    </reaction>
</comment>
<keyword evidence="1 10" id="KW-0808">Transferase</keyword>
<dbReference type="AlphaFoldDB" id="A0A285IHW3"/>
<dbReference type="PANTHER" id="PTHR43675">
    <property type="entry name" value="ARSENITE METHYLTRANSFERASE"/>
    <property type="match status" value="1"/>
</dbReference>
<evidence type="ECO:0000256" key="2">
    <source>
        <dbReference type="ARBA" id="ARBA00022691"/>
    </source>
</evidence>
<reference evidence="11" key="1">
    <citation type="submission" date="2017-09" db="EMBL/GenBank/DDBJ databases">
        <authorList>
            <person name="Varghese N."/>
            <person name="Submissions S."/>
        </authorList>
    </citation>
    <scope>NUCLEOTIDE SEQUENCE [LARGE SCALE GENOMIC DNA]</scope>
    <source>
        <strain evidence="11">MSL47</strain>
    </source>
</reference>
<dbReference type="InterPro" id="IPR025714">
    <property type="entry name" value="Methyltranfer_dom"/>
</dbReference>
<keyword evidence="10" id="KW-0489">Methyltransferase</keyword>
<dbReference type="GO" id="GO:0030791">
    <property type="term" value="F:arsenite methyltransferase activity"/>
    <property type="evidence" value="ECO:0007669"/>
    <property type="project" value="UniProtKB-EC"/>
</dbReference>
<evidence type="ECO:0000256" key="3">
    <source>
        <dbReference type="ARBA" id="ARBA00034487"/>
    </source>
</evidence>
<dbReference type="RefSeq" id="WP_097019534.1">
    <property type="nucleotide sequence ID" value="NZ_OBDZ01000043.1"/>
</dbReference>
<dbReference type="InterPro" id="IPR029063">
    <property type="entry name" value="SAM-dependent_MTases_sf"/>
</dbReference>
<dbReference type="Proteomes" id="UP000219573">
    <property type="component" value="Unassembled WGS sequence"/>
</dbReference>
<comment type="similarity">
    <text evidence="3">Belongs to the methyltransferase superfamily. Arsenite methyltransferase family.</text>
</comment>
<sequence length="181" mass="20322">MSSKVYPWWLSCFLGSKLRKILKNPAKILEGLIQEGDKAVDIGCGAGVFSVEMAKLVGKSGKVICVDIQEKMLEYADERARKEGLQARMEFHQCQSDEVGIKEEVDFILAFHVVHEVPDVNKLIKEIVYILRAGGKFLLAEPKGHVNEEEFNQTIRIAYDNGFKKEGDLKVKGSIAIILKK</sequence>
<organism evidence="10 11">
    <name type="scientific">Orenia metallireducens</name>
    <dbReference type="NCBI Taxonomy" id="1413210"/>
    <lineage>
        <taxon>Bacteria</taxon>
        <taxon>Bacillati</taxon>
        <taxon>Bacillota</taxon>
        <taxon>Clostridia</taxon>
        <taxon>Halanaerobiales</taxon>
        <taxon>Halobacteroidaceae</taxon>
        <taxon>Orenia</taxon>
    </lineage>
</organism>
<gene>
    <name evidence="10" type="ORF">SAMN06265827_1434</name>
</gene>
<name>A0A285IHW3_9FIRM</name>
<comment type="catalytic activity">
    <reaction evidence="7">
        <text>arsenic triglutathione + 2 [thioredoxin]-dithiol + 2 S-adenosyl-L-methionine + H2O = dimethylarsinous acid + 2 [thioredoxin]-disulfide + 3 glutathione + 2 S-adenosyl-L-homocysteine + 2 H(+)</text>
        <dbReference type="Rhea" id="RHEA:69464"/>
        <dbReference type="Rhea" id="RHEA-COMP:10698"/>
        <dbReference type="Rhea" id="RHEA-COMP:10700"/>
        <dbReference type="ChEBI" id="CHEBI:15377"/>
        <dbReference type="ChEBI" id="CHEBI:15378"/>
        <dbReference type="ChEBI" id="CHEBI:23808"/>
        <dbReference type="ChEBI" id="CHEBI:29950"/>
        <dbReference type="ChEBI" id="CHEBI:50058"/>
        <dbReference type="ChEBI" id="CHEBI:57856"/>
        <dbReference type="ChEBI" id="CHEBI:57925"/>
        <dbReference type="ChEBI" id="CHEBI:59789"/>
        <dbReference type="ChEBI" id="CHEBI:183640"/>
        <dbReference type="EC" id="2.1.1.137"/>
    </reaction>
</comment>
<dbReference type="CDD" id="cd02440">
    <property type="entry name" value="AdoMet_MTases"/>
    <property type="match status" value="1"/>
</dbReference>
<keyword evidence="11" id="KW-1185">Reference proteome</keyword>